<keyword evidence="2" id="KW-1185">Reference proteome</keyword>
<dbReference type="EMBL" id="JMIR01000001">
    <property type="protein sequence ID" value="KEO85026.1"/>
    <property type="molecule type" value="Genomic_DNA"/>
</dbReference>
<evidence type="ECO:0000313" key="1">
    <source>
        <dbReference type="EMBL" id="KEO85026.1"/>
    </source>
</evidence>
<reference evidence="1 2" key="1">
    <citation type="journal article" date="2013" name="Int. J. Syst. Evol. Microbiol.">
        <title>Tumebacillus flagellatus sp. nov., an alpha-amylase/pullulanase-producing bacterium isolated from cassava wastewater.</title>
        <authorList>
            <person name="Wang Q."/>
            <person name="Xie N."/>
            <person name="Qin Y."/>
            <person name="Shen N."/>
            <person name="Zhu J."/>
            <person name="Mi H."/>
            <person name="Huang R."/>
        </authorList>
    </citation>
    <scope>NUCLEOTIDE SEQUENCE [LARGE SCALE GENOMIC DNA]</scope>
    <source>
        <strain evidence="1 2">GST4</strain>
    </source>
</reference>
<accession>A0A074LSB3</accession>
<sequence>MDDHEDQAIDAVFNGVEALIDLVKTLFDPVKTLFDPVKALFDPVKTLFDPVEALFDPVEALFDSLEPLIHFRAQFCHFRAQFRELCDHEPMHVLHHRLHLKKLKLGHRTVGVVRMLRLHEGGHLPCGKWGARMPGRGAPIE</sequence>
<gene>
    <name evidence="1" type="ORF">EL26_00215</name>
</gene>
<dbReference type="Proteomes" id="UP000027931">
    <property type="component" value="Unassembled WGS sequence"/>
</dbReference>
<name>A0A074LSB3_9BACL</name>
<organism evidence="1 2">
    <name type="scientific">Tumebacillus flagellatus</name>
    <dbReference type="NCBI Taxonomy" id="1157490"/>
    <lineage>
        <taxon>Bacteria</taxon>
        <taxon>Bacillati</taxon>
        <taxon>Bacillota</taxon>
        <taxon>Bacilli</taxon>
        <taxon>Bacillales</taxon>
        <taxon>Alicyclobacillaceae</taxon>
        <taxon>Tumebacillus</taxon>
    </lineage>
</organism>
<comment type="caution">
    <text evidence="1">The sequence shown here is derived from an EMBL/GenBank/DDBJ whole genome shotgun (WGS) entry which is preliminary data.</text>
</comment>
<dbReference type="AlphaFoldDB" id="A0A074LSB3"/>
<dbReference type="STRING" id="1157490.EL26_00215"/>
<proteinExistence type="predicted"/>
<evidence type="ECO:0000313" key="2">
    <source>
        <dbReference type="Proteomes" id="UP000027931"/>
    </source>
</evidence>
<dbReference type="RefSeq" id="WP_038083183.1">
    <property type="nucleotide sequence ID" value="NZ_JMIR01000001.1"/>
</dbReference>
<protein>
    <submittedName>
        <fullName evidence="1">Uncharacterized protein</fullName>
    </submittedName>
</protein>